<evidence type="ECO:0000259" key="5">
    <source>
        <dbReference type="PROSITE" id="PS52004"/>
    </source>
</evidence>
<gene>
    <name evidence="6" type="ORF">BJI67_01065</name>
</gene>
<evidence type="ECO:0000256" key="3">
    <source>
        <dbReference type="ARBA" id="ARBA00022679"/>
    </source>
</evidence>
<dbReference type="InterPro" id="IPR016039">
    <property type="entry name" value="Thiolase-like"/>
</dbReference>
<dbReference type="PANTHER" id="PTHR11712">
    <property type="entry name" value="POLYKETIDE SYNTHASE-RELATED"/>
    <property type="match status" value="1"/>
</dbReference>
<evidence type="ECO:0000256" key="4">
    <source>
        <dbReference type="RuleBase" id="RU003694"/>
    </source>
</evidence>
<comment type="pathway">
    <text evidence="1">Lipid metabolism; fatty acid biosynthesis.</text>
</comment>
<dbReference type="GO" id="GO:0006633">
    <property type="term" value="P:fatty acid biosynthetic process"/>
    <property type="evidence" value="ECO:0007669"/>
    <property type="project" value="UniProtKB-UniPathway"/>
</dbReference>
<dbReference type="RefSeq" id="WP_070071443.1">
    <property type="nucleotide sequence ID" value="NZ_CP017448.1"/>
</dbReference>
<dbReference type="Pfam" id="PF02801">
    <property type="entry name" value="Ketoacyl-synt_C"/>
    <property type="match status" value="1"/>
</dbReference>
<feature type="domain" description="Ketosynthase family 3 (KS3)" evidence="5">
    <location>
        <begin position="1"/>
        <end position="391"/>
    </location>
</feature>
<dbReference type="PROSITE" id="PS00606">
    <property type="entry name" value="KS3_1"/>
    <property type="match status" value="1"/>
</dbReference>
<dbReference type="InterPro" id="IPR020841">
    <property type="entry name" value="PKS_Beta-ketoAc_synthase_dom"/>
</dbReference>
<dbReference type="KEGG" id="aaeo:BJI67_01065"/>
<proteinExistence type="inferred from homology"/>
<dbReference type="EMBL" id="CP017448">
    <property type="protein sequence ID" value="AOV15843.1"/>
    <property type="molecule type" value="Genomic_DNA"/>
</dbReference>
<dbReference type="PANTHER" id="PTHR11712:SF320">
    <property type="entry name" value="BETA-KETOACYL SYNTHASE"/>
    <property type="match status" value="1"/>
</dbReference>
<evidence type="ECO:0000256" key="1">
    <source>
        <dbReference type="ARBA" id="ARBA00005194"/>
    </source>
</evidence>
<evidence type="ECO:0000313" key="7">
    <source>
        <dbReference type="Proteomes" id="UP000095342"/>
    </source>
</evidence>
<dbReference type="GO" id="GO:0005829">
    <property type="term" value="C:cytosol"/>
    <property type="evidence" value="ECO:0007669"/>
    <property type="project" value="TreeGrafter"/>
</dbReference>
<dbReference type="InterPro" id="IPR014031">
    <property type="entry name" value="Ketoacyl_synth_C"/>
</dbReference>
<dbReference type="UniPathway" id="UPA00094"/>
<evidence type="ECO:0000313" key="6">
    <source>
        <dbReference type="EMBL" id="AOV15843.1"/>
    </source>
</evidence>
<dbReference type="AlphaFoldDB" id="A0A1D8K4F4"/>
<dbReference type="Pfam" id="PF00109">
    <property type="entry name" value="ketoacyl-synt"/>
    <property type="match status" value="1"/>
</dbReference>
<keyword evidence="3 4" id="KW-0808">Transferase</keyword>
<sequence length="393" mass="40813">MPALKITAYTLTSALGVGREATLDALRARRGGLRPNDFDPRGPNTWIGRVDGVEDAPLTGAFAPYDCRNNRLAEIGLAADAFIDHCRRARERHGAGNIGVFMGTSTSGVEQTELAYLAREDAQAPLPDWFDYAHTGDLFSLAAYVRDRLGLNGPTQTLSTACSSSAKAFATAWRHIEAGLCTAAVVGGVDSLCRMTLHGFAALQLVSERPCRPADPTRDRISIGEAAAFALLESADGAGIHLLGYGESNDAYHMSSPDPTGAGAALAMRSALHRAGLEAADVDFIHLHGTATPANDTAEDRAVSEVFGNAVPCASTKGWTGHTLGAAGAANALIGALCIEHGLIPGSLNTASVDPAFASDVRIAGSETPLRRVVSNAFGFGGSNASLVLGYPA</sequence>
<name>A0A1D8K4F4_9GAMM</name>
<dbReference type="SMART" id="SM00825">
    <property type="entry name" value="PKS_KS"/>
    <property type="match status" value="1"/>
</dbReference>
<evidence type="ECO:0000256" key="2">
    <source>
        <dbReference type="ARBA" id="ARBA00008467"/>
    </source>
</evidence>
<dbReference type="InterPro" id="IPR000794">
    <property type="entry name" value="Beta-ketoacyl_synthase"/>
</dbReference>
<dbReference type="Gene3D" id="3.40.47.10">
    <property type="match status" value="1"/>
</dbReference>
<dbReference type="InterPro" id="IPR018201">
    <property type="entry name" value="Ketoacyl_synth_AS"/>
</dbReference>
<dbReference type="PROSITE" id="PS52004">
    <property type="entry name" value="KS3_2"/>
    <property type="match status" value="1"/>
</dbReference>
<dbReference type="InterPro" id="IPR014030">
    <property type="entry name" value="Ketoacyl_synth_N"/>
</dbReference>
<comment type="similarity">
    <text evidence="2 4">Belongs to the thiolase-like superfamily. Beta-ketoacyl-ACP synthases family.</text>
</comment>
<keyword evidence="7" id="KW-1185">Reference proteome</keyword>
<protein>
    <submittedName>
        <fullName evidence="6">Beta-ketoacyl-[acyl-carrier-protein] synthase II</fullName>
    </submittedName>
</protein>
<dbReference type="CDD" id="cd00834">
    <property type="entry name" value="KAS_I_II"/>
    <property type="match status" value="1"/>
</dbReference>
<dbReference type="NCBIfam" id="NF006618">
    <property type="entry name" value="PRK09185.1"/>
    <property type="match status" value="1"/>
</dbReference>
<reference evidence="6 7" key="1">
    <citation type="submission" date="2016-09" db="EMBL/GenBank/DDBJ databases">
        <title>Acidihalobacter prosperus V6 (DSM14174).</title>
        <authorList>
            <person name="Khaleque H.N."/>
            <person name="Ramsay J.P."/>
            <person name="Murphy R.J.T."/>
            <person name="Kaksonen A.H."/>
            <person name="Boxall N.J."/>
            <person name="Watkin E.L.J."/>
        </authorList>
    </citation>
    <scope>NUCLEOTIDE SEQUENCE [LARGE SCALE GENOMIC DNA]</scope>
    <source>
        <strain evidence="6 7">V6</strain>
    </source>
</reference>
<dbReference type="GO" id="GO:0004315">
    <property type="term" value="F:3-oxoacyl-[acyl-carrier-protein] synthase activity"/>
    <property type="evidence" value="ECO:0007669"/>
    <property type="project" value="InterPro"/>
</dbReference>
<dbReference type="SUPFAM" id="SSF53901">
    <property type="entry name" value="Thiolase-like"/>
    <property type="match status" value="1"/>
</dbReference>
<dbReference type="Proteomes" id="UP000095342">
    <property type="component" value="Chromosome"/>
</dbReference>
<accession>A0A1D8K4F4</accession>
<organism evidence="6 7">
    <name type="scientific">Acidihalobacter aeolianus</name>
    <dbReference type="NCBI Taxonomy" id="2792603"/>
    <lineage>
        <taxon>Bacteria</taxon>
        <taxon>Pseudomonadati</taxon>
        <taxon>Pseudomonadota</taxon>
        <taxon>Gammaproteobacteria</taxon>
        <taxon>Chromatiales</taxon>
        <taxon>Ectothiorhodospiraceae</taxon>
        <taxon>Acidihalobacter</taxon>
    </lineage>
</organism>